<feature type="coiled-coil region" evidence="1">
    <location>
        <begin position="84"/>
        <end position="158"/>
    </location>
</feature>
<dbReference type="EMBL" id="QVLX01000005">
    <property type="protein sequence ID" value="RGE86372.1"/>
    <property type="molecule type" value="Genomic_DNA"/>
</dbReference>
<dbReference type="OrthoDB" id="1779439at2"/>
<dbReference type="RefSeq" id="WP_024733091.1">
    <property type="nucleotide sequence ID" value="NZ_CP094681.1"/>
</dbReference>
<dbReference type="Proteomes" id="UP000261080">
    <property type="component" value="Unassembled WGS sequence"/>
</dbReference>
<evidence type="ECO:0000256" key="1">
    <source>
        <dbReference type="SAM" id="Coils"/>
    </source>
</evidence>
<sequence length="386" mass="45324">MSEEKSAPRKDTLIEQVLQCQIVIARNIGLDRDVVSFLESITDWKKREWYYLAALDGMSCKDLQEMEQKDMSTSQIRKERLFYLKNLYTDHDELGEEVLKLKNEITDTRKQSEQLRTLVEENLETAFKREAESYKHLIEEKEKRIQFLEEELKHQKKREQAVSLTRGAKKQFWYRKRKKELEGLLTNEKMSDEQKDFLIDCLEEGLTPKQIMEFADPNFSVNVMRRLKQLQQRGGLHGVLEELADKYGGLISDLRFDYKRREAAMMDLLAMQLQKNSTVDREQREAMLYLFGFPWRKEGNCIGVENFEGILAQMTVIGYSDKEACAYLIDEEGAYYRWSCPKTAVWKGCSVSMHPEMEKITDPVRCRQCERMMENGEKGTGMESGV</sequence>
<name>A0A3E3K1B2_9FIRM</name>
<gene>
    <name evidence="2" type="ORF">DW016_09880</name>
</gene>
<comment type="caution">
    <text evidence="2">The sequence shown here is derived from an EMBL/GenBank/DDBJ whole genome shotgun (WGS) entry which is preliminary data.</text>
</comment>
<keyword evidence="3" id="KW-1185">Reference proteome</keyword>
<keyword evidence="1" id="KW-0175">Coiled coil</keyword>
<protein>
    <submittedName>
        <fullName evidence="2">Uncharacterized protein</fullName>
    </submittedName>
</protein>
<proteinExistence type="predicted"/>
<organism evidence="2 3">
    <name type="scientific">Sellimonas intestinalis</name>
    <dbReference type="NCBI Taxonomy" id="1653434"/>
    <lineage>
        <taxon>Bacteria</taxon>
        <taxon>Bacillati</taxon>
        <taxon>Bacillota</taxon>
        <taxon>Clostridia</taxon>
        <taxon>Lachnospirales</taxon>
        <taxon>Lachnospiraceae</taxon>
        <taxon>Sellimonas</taxon>
    </lineage>
</organism>
<accession>A0A3E3K1B2</accession>
<dbReference type="AlphaFoldDB" id="A0A3E3K1B2"/>
<evidence type="ECO:0000313" key="3">
    <source>
        <dbReference type="Proteomes" id="UP000261080"/>
    </source>
</evidence>
<reference evidence="2 3" key="1">
    <citation type="submission" date="2018-08" db="EMBL/GenBank/DDBJ databases">
        <title>A genome reference for cultivated species of the human gut microbiota.</title>
        <authorList>
            <person name="Zou Y."/>
            <person name="Xue W."/>
            <person name="Luo G."/>
        </authorList>
    </citation>
    <scope>NUCLEOTIDE SEQUENCE [LARGE SCALE GENOMIC DNA]</scope>
    <source>
        <strain evidence="2 3">AF37-2AT</strain>
    </source>
</reference>
<evidence type="ECO:0000313" key="2">
    <source>
        <dbReference type="EMBL" id="RGE86372.1"/>
    </source>
</evidence>
<dbReference type="GeneID" id="97193341"/>